<evidence type="ECO:0000313" key="4">
    <source>
        <dbReference type="Proteomes" id="UP000221165"/>
    </source>
</evidence>
<keyword evidence="1" id="KW-0175">Coiled coil</keyword>
<dbReference type="VEuPathDB" id="ToxoDB:CSUI_001751"/>
<name>A0A2C6LBI6_9APIC</name>
<dbReference type="AlphaFoldDB" id="A0A2C6LBI6"/>
<proteinExistence type="predicted"/>
<dbReference type="RefSeq" id="XP_067926077.1">
    <property type="nucleotide sequence ID" value="XM_068061956.1"/>
</dbReference>
<feature type="compositionally biased region" description="Low complexity" evidence="2">
    <location>
        <begin position="91"/>
        <end position="108"/>
    </location>
</feature>
<comment type="caution">
    <text evidence="3">The sequence shown here is derived from an EMBL/GenBank/DDBJ whole genome shotgun (WGS) entry which is preliminary data.</text>
</comment>
<evidence type="ECO:0000256" key="2">
    <source>
        <dbReference type="SAM" id="MobiDB-lite"/>
    </source>
</evidence>
<keyword evidence="4" id="KW-1185">Reference proteome</keyword>
<dbReference type="Proteomes" id="UP000221165">
    <property type="component" value="Unassembled WGS sequence"/>
</dbReference>
<feature type="region of interest" description="Disordered" evidence="2">
    <location>
        <begin position="168"/>
        <end position="205"/>
    </location>
</feature>
<feature type="compositionally biased region" description="Basic and acidic residues" evidence="2">
    <location>
        <begin position="691"/>
        <end position="703"/>
    </location>
</feature>
<feature type="region of interest" description="Disordered" evidence="2">
    <location>
        <begin position="690"/>
        <end position="710"/>
    </location>
</feature>
<dbReference type="GeneID" id="94425167"/>
<evidence type="ECO:0000313" key="3">
    <source>
        <dbReference type="EMBL" id="PHJ24404.1"/>
    </source>
</evidence>
<feature type="region of interest" description="Disordered" evidence="2">
    <location>
        <begin position="38"/>
        <end position="111"/>
    </location>
</feature>
<dbReference type="OrthoDB" id="364460at2759"/>
<organism evidence="3 4">
    <name type="scientific">Cystoisospora suis</name>
    <dbReference type="NCBI Taxonomy" id="483139"/>
    <lineage>
        <taxon>Eukaryota</taxon>
        <taxon>Sar</taxon>
        <taxon>Alveolata</taxon>
        <taxon>Apicomplexa</taxon>
        <taxon>Conoidasida</taxon>
        <taxon>Coccidia</taxon>
        <taxon>Eucoccidiorida</taxon>
        <taxon>Eimeriorina</taxon>
        <taxon>Sarcocystidae</taxon>
        <taxon>Cystoisospora</taxon>
    </lineage>
</organism>
<reference evidence="3 4" key="1">
    <citation type="journal article" date="2017" name="Int. J. Parasitol.">
        <title>The genome of the protozoan parasite Cystoisospora suis and a reverse vaccinology approach to identify vaccine candidates.</title>
        <authorList>
            <person name="Palmieri N."/>
            <person name="Shrestha A."/>
            <person name="Ruttkowski B."/>
            <person name="Beck T."/>
            <person name="Vogl C."/>
            <person name="Tomley F."/>
            <person name="Blake D.P."/>
            <person name="Joachim A."/>
        </authorList>
    </citation>
    <scope>NUCLEOTIDE SEQUENCE [LARGE SCALE GENOMIC DNA]</scope>
    <source>
        <strain evidence="3 4">Wien I</strain>
    </source>
</reference>
<dbReference type="EMBL" id="MIGC01000701">
    <property type="protein sequence ID" value="PHJ24404.1"/>
    <property type="molecule type" value="Genomic_DNA"/>
</dbReference>
<protein>
    <submittedName>
        <fullName evidence="3">Chromosome segregation protein</fullName>
    </submittedName>
</protein>
<sequence length="710" mass="82867">MEEDRLSQSDILSELASLASDDDDVRYVDTLELPTIERRRRNTPCFSGNPLDSSGPPFAPASPPLTDCLSDGGFSPFLPIPPSPRTRRRILPPFSSTFSRQSQSSKPSFLERDWTAEPYYHQSRLQDNPNAPTHTRHFFGPYLYPPTSRKGFYRDLPFSSSLSDVEKDLKTSEGASVPRDPLSTLGRRQDRYRAVSSETEGETLRSFGEEKREDLMRNHPHNILLKKKDSESLSPEDVRNFWRSRSPAECQVYEQIRIEQEEEEHAENKLPVFGTRPSHRRRLLMRRIRPVPLPEWPLHEFACPLPPHLDKNFTFRSTPNEDEVRRLRKYPDEMDRRRDEDHAVFTIGKHLFLRQYAKAKLKALREEAEKLGFDKEYYLKRLLDVAKARMAAAGGAGGRGDEEEEKKNKDKVMDEEEMLECILDLTVSRLKTKKSPMGDLDDEPILLSGKRWRWDLWDRDRWQRTSLLRKLMKQGKVLFQSDWEEREYALDYEHFFKKPFIPPRLDWGGYEYYQKTTELEKEENKDLIAELVDNEIQELEEMERARREEEMATARAEKERLKQQRLSEDKIVKFLEMSDGYLPTPFQGACRSRKKKHPKNCTVPNCRLKQYGIMIDDLTRCPFLQMDMEQGLCRGWREKGGRGRLVKHVAPPRGIPKDKYPVTRAALEKASEKLKVPLKEDPTLALSVKPKRLERAAEPEKKLGGGRYAV</sequence>
<accession>A0A2C6LBI6</accession>
<evidence type="ECO:0000256" key="1">
    <source>
        <dbReference type="SAM" id="Coils"/>
    </source>
</evidence>
<gene>
    <name evidence="3" type="ORF">CSUI_001751</name>
</gene>
<feature type="coiled-coil region" evidence="1">
    <location>
        <begin position="525"/>
        <end position="564"/>
    </location>
</feature>